<gene>
    <name evidence="2" type="ORF">SAMN05421811_103146</name>
</gene>
<evidence type="ECO:0000313" key="2">
    <source>
        <dbReference type="EMBL" id="SET47217.1"/>
    </source>
</evidence>
<dbReference type="Proteomes" id="UP000199361">
    <property type="component" value="Unassembled WGS sequence"/>
</dbReference>
<organism evidence="2 3">
    <name type="scientific">Nonomuraea wenchangensis</name>
    <dbReference type="NCBI Taxonomy" id="568860"/>
    <lineage>
        <taxon>Bacteria</taxon>
        <taxon>Bacillati</taxon>
        <taxon>Actinomycetota</taxon>
        <taxon>Actinomycetes</taxon>
        <taxon>Streptosporangiales</taxon>
        <taxon>Streptosporangiaceae</taxon>
        <taxon>Nonomuraea</taxon>
    </lineage>
</organism>
<dbReference type="AlphaFoldDB" id="A0A1I0EPJ6"/>
<accession>A0A1I0EPJ6</accession>
<proteinExistence type="predicted"/>
<name>A0A1I0EPJ6_9ACTN</name>
<feature type="region of interest" description="Disordered" evidence="1">
    <location>
        <begin position="43"/>
        <end position="76"/>
    </location>
</feature>
<sequence length="76" mass="8507">MSAADSIDKRRAHAESRIASARDPWTKFLKTAEWLASELKHQALRDPEAARKSAESLAQQTRSFAGKLNEQAREAL</sequence>
<protein>
    <submittedName>
        <fullName evidence="2">Uncharacterized protein</fullName>
    </submittedName>
</protein>
<keyword evidence="3" id="KW-1185">Reference proteome</keyword>
<dbReference type="EMBL" id="FOHX01000003">
    <property type="protein sequence ID" value="SET47217.1"/>
    <property type="molecule type" value="Genomic_DNA"/>
</dbReference>
<dbReference type="RefSeq" id="WP_143082154.1">
    <property type="nucleotide sequence ID" value="NZ_FOHX01000003.1"/>
</dbReference>
<evidence type="ECO:0000256" key="1">
    <source>
        <dbReference type="SAM" id="MobiDB-lite"/>
    </source>
</evidence>
<dbReference type="STRING" id="568860.SAMN05421811_103146"/>
<feature type="compositionally biased region" description="Basic and acidic residues" evidence="1">
    <location>
        <begin position="43"/>
        <end position="54"/>
    </location>
</feature>
<evidence type="ECO:0000313" key="3">
    <source>
        <dbReference type="Proteomes" id="UP000199361"/>
    </source>
</evidence>
<reference evidence="2 3" key="1">
    <citation type="submission" date="2016-10" db="EMBL/GenBank/DDBJ databases">
        <authorList>
            <person name="de Groot N.N."/>
        </authorList>
    </citation>
    <scope>NUCLEOTIDE SEQUENCE [LARGE SCALE GENOMIC DNA]</scope>
    <source>
        <strain evidence="2 3">CGMCC 4.5598</strain>
    </source>
</reference>
<dbReference type="OrthoDB" id="9993239at2"/>